<dbReference type="Pfam" id="PF00069">
    <property type="entry name" value="Pkinase"/>
    <property type="match status" value="1"/>
</dbReference>
<dbReference type="EMBL" id="VFOW01000001">
    <property type="protein sequence ID" value="TQL78435.1"/>
    <property type="molecule type" value="Genomic_DNA"/>
</dbReference>
<reference evidence="8 9" key="1">
    <citation type="submission" date="2019-06" db="EMBL/GenBank/DDBJ databases">
        <title>Sequencing the genomes of 1000 actinobacteria strains.</title>
        <authorList>
            <person name="Klenk H.-P."/>
        </authorList>
    </citation>
    <scope>NUCLEOTIDE SEQUENCE [LARGE SCALE GENOMIC DNA]</scope>
    <source>
        <strain evidence="8 9">DSM 45928</strain>
    </source>
</reference>
<dbReference type="GO" id="GO:0005524">
    <property type="term" value="F:ATP binding"/>
    <property type="evidence" value="ECO:0007669"/>
    <property type="project" value="UniProtKB-KW"/>
</dbReference>
<evidence type="ECO:0000313" key="9">
    <source>
        <dbReference type="Proteomes" id="UP000317043"/>
    </source>
</evidence>
<dbReference type="Proteomes" id="UP000317043">
    <property type="component" value="Unassembled WGS sequence"/>
</dbReference>
<keyword evidence="2" id="KW-0547">Nucleotide-binding</keyword>
<feature type="transmembrane region" description="Helical" evidence="6">
    <location>
        <begin position="534"/>
        <end position="556"/>
    </location>
</feature>
<evidence type="ECO:0000256" key="4">
    <source>
        <dbReference type="ARBA" id="ARBA00022840"/>
    </source>
</evidence>
<keyword evidence="4" id="KW-0067">ATP-binding</keyword>
<evidence type="ECO:0000259" key="7">
    <source>
        <dbReference type="PROSITE" id="PS50011"/>
    </source>
</evidence>
<name>A0A543B0R9_9ACTN</name>
<accession>A0A543B0R9</accession>
<dbReference type="Gene3D" id="1.10.510.10">
    <property type="entry name" value="Transferase(Phosphotransferase) domain 1"/>
    <property type="match status" value="1"/>
</dbReference>
<dbReference type="InterPro" id="IPR000719">
    <property type="entry name" value="Prot_kinase_dom"/>
</dbReference>
<keyword evidence="6" id="KW-0812">Transmembrane</keyword>
<evidence type="ECO:0000256" key="2">
    <source>
        <dbReference type="ARBA" id="ARBA00022741"/>
    </source>
</evidence>
<evidence type="ECO:0000256" key="1">
    <source>
        <dbReference type="ARBA" id="ARBA00022679"/>
    </source>
</evidence>
<evidence type="ECO:0000256" key="6">
    <source>
        <dbReference type="SAM" id="Phobius"/>
    </source>
</evidence>
<evidence type="ECO:0000256" key="5">
    <source>
        <dbReference type="SAM" id="MobiDB-lite"/>
    </source>
</evidence>
<feature type="transmembrane region" description="Helical" evidence="6">
    <location>
        <begin position="468"/>
        <end position="485"/>
    </location>
</feature>
<evidence type="ECO:0000313" key="8">
    <source>
        <dbReference type="EMBL" id="TQL78435.1"/>
    </source>
</evidence>
<feature type="transmembrane region" description="Helical" evidence="6">
    <location>
        <begin position="497"/>
        <end position="522"/>
    </location>
</feature>
<keyword evidence="6" id="KW-1133">Transmembrane helix</keyword>
<keyword evidence="6" id="KW-0472">Membrane</keyword>
<dbReference type="AlphaFoldDB" id="A0A543B0R9"/>
<keyword evidence="9" id="KW-1185">Reference proteome</keyword>
<dbReference type="PANTHER" id="PTHR43289:SF34">
    <property type="entry name" value="SERINE_THREONINE-PROTEIN KINASE YBDM-RELATED"/>
    <property type="match status" value="1"/>
</dbReference>
<dbReference type="InterPro" id="IPR011009">
    <property type="entry name" value="Kinase-like_dom_sf"/>
</dbReference>
<feature type="domain" description="Protein kinase" evidence="7">
    <location>
        <begin position="54"/>
        <end position="321"/>
    </location>
</feature>
<dbReference type="GO" id="GO:0004674">
    <property type="term" value="F:protein serine/threonine kinase activity"/>
    <property type="evidence" value="ECO:0007669"/>
    <property type="project" value="UniProtKB-KW"/>
</dbReference>
<protein>
    <submittedName>
        <fullName evidence="8">Serine/threonine protein kinase</fullName>
    </submittedName>
</protein>
<dbReference type="SMART" id="SM00220">
    <property type="entry name" value="S_TKc"/>
    <property type="match status" value="1"/>
</dbReference>
<dbReference type="PROSITE" id="PS50011">
    <property type="entry name" value="PROTEIN_KINASE_DOM"/>
    <property type="match status" value="1"/>
</dbReference>
<organism evidence="8 9">
    <name type="scientific">Stackebrandtia endophytica</name>
    <dbReference type="NCBI Taxonomy" id="1496996"/>
    <lineage>
        <taxon>Bacteria</taxon>
        <taxon>Bacillati</taxon>
        <taxon>Actinomycetota</taxon>
        <taxon>Actinomycetes</taxon>
        <taxon>Glycomycetales</taxon>
        <taxon>Glycomycetaceae</taxon>
        <taxon>Stackebrandtia</taxon>
    </lineage>
</organism>
<keyword evidence="3 8" id="KW-0418">Kinase</keyword>
<sequence length="568" mass="60864">MGRCEVLSQPNPVCPVGIVLSVYLSGALGGNTMAEKLDLVCGPADPLPEATKSFRLVERLGSGGQADVYKAVRQSGGISSAPVTLKVFRPQRDRPLEAQYRSWDKGDAVHMDLDSRGITGICRRIDAFYGPPPHRPDSSPAPNLVPYQVLEYLPGNDLKQLIGNRPSPPINAVPVLRTIAGVLDSMHRPNSPDIHPTLHMDIKPSNVIVMPSGEARVIDFTGARYSLPTHMTTISYTPAAAGPEALEGRVGPSYDVHGFGSVAFFLVTGHKPRVEDGGGGGGALYRDPVLEGNPRLRDHLLALLADNPRDRPPTSHLDYWISELATLMRDATTPDLGVDWGSRPPVSTTKLPQPARHEEPATKPDLIAATTELPNTRRLGEKASAGNVAQAASAPPAGRTATITATASVPVAAPPGNRYGRGVAVPSQPRREPVEQHVPAPEPTRSEPRRPWTGPGGKLSSLSGGSEFSVVGVLFAFLCWGVWAIDNFRSSMITHVLYFVVVLIVAVAVFAMARLVGTLVLVRLLKRTRRTARLSHLASAVFLIVTGIGFLNQVTFVNDAINWLSNIG</sequence>
<evidence type="ECO:0000256" key="3">
    <source>
        <dbReference type="ARBA" id="ARBA00022777"/>
    </source>
</evidence>
<dbReference type="SUPFAM" id="SSF56112">
    <property type="entry name" value="Protein kinase-like (PK-like)"/>
    <property type="match status" value="1"/>
</dbReference>
<gene>
    <name evidence="8" type="ORF">FB566_4021</name>
</gene>
<feature type="region of interest" description="Disordered" evidence="5">
    <location>
        <begin position="336"/>
        <end position="365"/>
    </location>
</feature>
<comment type="caution">
    <text evidence="8">The sequence shown here is derived from an EMBL/GenBank/DDBJ whole genome shotgun (WGS) entry which is preliminary data.</text>
</comment>
<dbReference type="InParanoid" id="A0A543B0R9"/>
<feature type="region of interest" description="Disordered" evidence="5">
    <location>
        <begin position="408"/>
        <end position="460"/>
    </location>
</feature>
<keyword evidence="1" id="KW-0808">Transferase</keyword>
<dbReference type="PANTHER" id="PTHR43289">
    <property type="entry name" value="MITOGEN-ACTIVATED PROTEIN KINASE KINASE KINASE 20-RELATED"/>
    <property type="match status" value="1"/>
</dbReference>
<proteinExistence type="predicted"/>
<keyword evidence="8" id="KW-0723">Serine/threonine-protein kinase</keyword>